<protein>
    <submittedName>
        <fullName evidence="1">Uncharacterized protein</fullName>
    </submittedName>
</protein>
<gene>
    <name evidence="1" type="ORF">L207DRAFT_270569</name>
</gene>
<dbReference type="EMBL" id="KZ613941">
    <property type="protein sequence ID" value="PMD44045.1"/>
    <property type="molecule type" value="Genomic_DNA"/>
</dbReference>
<proteinExistence type="predicted"/>
<keyword evidence="2" id="KW-1185">Reference proteome</keyword>
<dbReference type="Proteomes" id="UP000235786">
    <property type="component" value="Unassembled WGS sequence"/>
</dbReference>
<name>A0A2J6RZX8_HYAVF</name>
<evidence type="ECO:0000313" key="1">
    <source>
        <dbReference type="EMBL" id="PMD44045.1"/>
    </source>
</evidence>
<dbReference type="AlphaFoldDB" id="A0A2J6RZX8"/>
<sequence length="89" mass="10078">MWRTCLGRWKTSFDMLSGIDHARPLLYCTSPLIPVPKANPSRPDWKTESVLLSHTDLRIAVFPIFPTFGPPKTLSCLKYSDFQVPGDLT</sequence>
<reference evidence="1 2" key="1">
    <citation type="submission" date="2016-04" db="EMBL/GenBank/DDBJ databases">
        <title>A degradative enzymes factory behind the ericoid mycorrhizal symbiosis.</title>
        <authorList>
            <consortium name="DOE Joint Genome Institute"/>
            <person name="Martino E."/>
            <person name="Morin E."/>
            <person name="Grelet G."/>
            <person name="Kuo A."/>
            <person name="Kohler A."/>
            <person name="Daghino S."/>
            <person name="Barry K."/>
            <person name="Choi C."/>
            <person name="Cichocki N."/>
            <person name="Clum A."/>
            <person name="Copeland A."/>
            <person name="Hainaut M."/>
            <person name="Haridas S."/>
            <person name="Labutti K."/>
            <person name="Lindquist E."/>
            <person name="Lipzen A."/>
            <person name="Khouja H.-R."/>
            <person name="Murat C."/>
            <person name="Ohm R."/>
            <person name="Olson A."/>
            <person name="Spatafora J."/>
            <person name="Veneault-Fourrey C."/>
            <person name="Henrissat B."/>
            <person name="Grigoriev I."/>
            <person name="Martin F."/>
            <person name="Perotto S."/>
        </authorList>
    </citation>
    <scope>NUCLEOTIDE SEQUENCE [LARGE SCALE GENOMIC DNA]</scope>
    <source>
        <strain evidence="1 2">F</strain>
    </source>
</reference>
<evidence type="ECO:0000313" key="2">
    <source>
        <dbReference type="Proteomes" id="UP000235786"/>
    </source>
</evidence>
<organism evidence="1 2">
    <name type="scientific">Hyaloscypha variabilis (strain UAMH 11265 / GT02V1 / F)</name>
    <name type="common">Meliniomyces variabilis</name>
    <dbReference type="NCBI Taxonomy" id="1149755"/>
    <lineage>
        <taxon>Eukaryota</taxon>
        <taxon>Fungi</taxon>
        <taxon>Dikarya</taxon>
        <taxon>Ascomycota</taxon>
        <taxon>Pezizomycotina</taxon>
        <taxon>Leotiomycetes</taxon>
        <taxon>Helotiales</taxon>
        <taxon>Hyaloscyphaceae</taxon>
        <taxon>Hyaloscypha</taxon>
        <taxon>Hyaloscypha variabilis</taxon>
    </lineage>
</organism>
<accession>A0A2J6RZX8</accession>